<dbReference type="RefSeq" id="WP_072861132.1">
    <property type="nucleotide sequence ID" value="NZ_FQUX01000002.1"/>
</dbReference>
<evidence type="ECO:0000313" key="3">
    <source>
        <dbReference type="Proteomes" id="UP000184406"/>
    </source>
</evidence>
<dbReference type="InterPro" id="IPR055407">
    <property type="entry name" value="TraM_C"/>
</dbReference>
<dbReference type="Pfam" id="PF12508">
    <property type="entry name" value="Transposon_TraM"/>
    <property type="match status" value="1"/>
</dbReference>
<feature type="domain" description="Conjugative transposon TraM C-terminal" evidence="1">
    <location>
        <begin position="178"/>
        <end position="309"/>
    </location>
</feature>
<dbReference type="Proteomes" id="UP000184406">
    <property type="component" value="Unassembled WGS sequence"/>
</dbReference>
<dbReference type="OrthoDB" id="1409065at2"/>
<dbReference type="EMBL" id="FQUX01000002">
    <property type="protein sequence ID" value="SHE99699.1"/>
    <property type="molecule type" value="Genomic_DNA"/>
</dbReference>
<organism evidence="2 3">
    <name type="scientific">Arenibacter palladensis</name>
    <dbReference type="NCBI Taxonomy" id="237373"/>
    <lineage>
        <taxon>Bacteria</taxon>
        <taxon>Pseudomonadati</taxon>
        <taxon>Bacteroidota</taxon>
        <taxon>Flavobacteriia</taxon>
        <taxon>Flavobacteriales</taxon>
        <taxon>Flavobacteriaceae</taxon>
        <taxon>Arenibacter</taxon>
    </lineage>
</organism>
<gene>
    <name evidence="2" type="ORF">SAMN03080594_102284</name>
</gene>
<sequence>MKIEKNKIVFTSILLCILLFITAYAVLVLDSEQGQELEADQIPVPEIMNEQKIYDSKLDAINDMETARPTLAPSVYDEDLLDSTGLYDPELLDKKKMQLVDSIYKQGQMRYSKRTGKTLDGDTLSRSQSRHIKTEKTEEYIGAKETEVASQTLALEHQLFFASHPIETVGSGNSDPIIMVRVDGDQTVKADQRLRMRLIKDAKINNVLIPKNTRIYGFVSFKPNRTLIRIENIDHLPVKFKAYDLEDGSEGIYLRNNFRAEATNEVVNDIVDDINITGMPQIKGVRKVFQRNRRSFRANISDNYKLILKYDKNNFKINLQ</sequence>
<dbReference type="AlphaFoldDB" id="A0A1M4Y1Y5"/>
<name>A0A1M4Y1Y5_9FLAO</name>
<accession>A0A1M4Y1Y5</accession>
<keyword evidence="3" id="KW-1185">Reference proteome</keyword>
<evidence type="ECO:0000313" key="2">
    <source>
        <dbReference type="EMBL" id="SHE99699.1"/>
    </source>
</evidence>
<protein>
    <recommendedName>
        <fullName evidence="1">Conjugative transposon TraM C-terminal domain-containing protein</fullName>
    </recommendedName>
</protein>
<reference evidence="3" key="1">
    <citation type="submission" date="2016-11" db="EMBL/GenBank/DDBJ databases">
        <authorList>
            <person name="Varghese N."/>
            <person name="Submissions S."/>
        </authorList>
    </citation>
    <scope>NUCLEOTIDE SEQUENCE [LARGE SCALE GENOMIC DNA]</scope>
    <source>
        <strain evidence="3">DSM 17539</strain>
    </source>
</reference>
<proteinExistence type="predicted"/>
<evidence type="ECO:0000259" key="1">
    <source>
        <dbReference type="Pfam" id="PF12508"/>
    </source>
</evidence>